<dbReference type="Pfam" id="PF00701">
    <property type="entry name" value="DHDPS"/>
    <property type="match status" value="1"/>
</dbReference>
<evidence type="ECO:0000313" key="6">
    <source>
        <dbReference type="EMBL" id="PWI71772.1"/>
    </source>
</evidence>
<sequence>MLAQQRIRLQPGVYAPVPTPFKDGTEEIDIAAFDSTVSRIGKAGAGILVGGTLGEGPMLACDERVALIRRAKASLRDAGLQDKIPVIAGAVGASVRECIAQAEDAASAGADAVIVVASAYFAFVYGKDKAAVASFFTSVADESPLPVLIYNIPFAAGGIDLNAQILMKLSEHQNIVGVKLTCCNIAKGHRVALHVNTPEYRARHPLPFLVLPGSTDYLLPALVGRQHGCIGGPANLYPKTCVKLYETGVEALETGNFEMLREAQKLQDLVTEADSVINKVGFLGIKTAMRIHVDKAIGGGFRKPLVAPGPSAEEELRAGLQRVFDVEVSL</sequence>
<dbReference type="GO" id="GO:0008840">
    <property type="term" value="F:4-hydroxy-tetrahydrodipicolinate synthase activity"/>
    <property type="evidence" value="ECO:0007669"/>
    <property type="project" value="TreeGrafter"/>
</dbReference>
<evidence type="ECO:0000256" key="4">
    <source>
        <dbReference type="PIRSR" id="PIRSR001365-2"/>
    </source>
</evidence>
<accession>A0A2U3EBA4</accession>
<evidence type="ECO:0000256" key="2">
    <source>
        <dbReference type="PIRNR" id="PIRNR001365"/>
    </source>
</evidence>
<dbReference type="Proteomes" id="UP001287286">
    <property type="component" value="Unassembled WGS sequence"/>
</dbReference>
<feature type="active site" description="Schiff-base intermediate with substrate" evidence="3">
    <location>
        <position position="179"/>
    </location>
</feature>
<dbReference type="EMBL" id="LCWV01000007">
    <property type="protein sequence ID" value="PWI71772.1"/>
    <property type="molecule type" value="Genomic_DNA"/>
</dbReference>
<reference evidence="6 7" key="2">
    <citation type="journal article" date="2016" name="Front. Microbiol.">
        <title>Genome and transcriptome sequences reveal the specific parasitism of the nematophagous Purpureocillium lilacinum 36-1.</title>
        <authorList>
            <person name="Xie J."/>
            <person name="Li S."/>
            <person name="Mo C."/>
            <person name="Xiao X."/>
            <person name="Peng D."/>
            <person name="Wang G."/>
            <person name="Xiao Y."/>
        </authorList>
    </citation>
    <scope>NUCLEOTIDE SEQUENCE [LARGE SCALE GENOMIC DNA]</scope>
    <source>
        <strain evidence="6 7">36-1</strain>
    </source>
</reference>
<organism evidence="6 7">
    <name type="scientific">Purpureocillium lilacinum</name>
    <name type="common">Paecilomyces lilacinus</name>
    <dbReference type="NCBI Taxonomy" id="33203"/>
    <lineage>
        <taxon>Eukaryota</taxon>
        <taxon>Fungi</taxon>
        <taxon>Dikarya</taxon>
        <taxon>Ascomycota</taxon>
        <taxon>Pezizomycotina</taxon>
        <taxon>Sordariomycetes</taxon>
        <taxon>Hypocreomycetidae</taxon>
        <taxon>Hypocreales</taxon>
        <taxon>Ophiocordycipitaceae</taxon>
        <taxon>Purpureocillium</taxon>
    </lineage>
</organism>
<evidence type="ECO:0000313" key="8">
    <source>
        <dbReference type="Proteomes" id="UP001287286"/>
    </source>
</evidence>
<dbReference type="AlphaFoldDB" id="A0A2U3EBA4"/>
<reference evidence="5" key="3">
    <citation type="submission" date="2023-11" db="EMBL/GenBank/DDBJ databases">
        <authorList>
            <person name="Beijen E."/>
            <person name="Ohm R.A."/>
        </authorList>
    </citation>
    <scope>NUCLEOTIDE SEQUENCE</scope>
    <source>
        <strain evidence="5">CBS 150709</strain>
    </source>
</reference>
<dbReference type="EMBL" id="JAWRVI010000020">
    <property type="protein sequence ID" value="KAK4089311.1"/>
    <property type="molecule type" value="Genomic_DNA"/>
</dbReference>
<protein>
    <recommendedName>
        <fullName evidence="9">Dihydrodipicolinate synthase</fullName>
    </recommendedName>
</protein>
<dbReference type="PRINTS" id="PR00146">
    <property type="entry name" value="DHPICSNTHASE"/>
</dbReference>
<evidence type="ECO:0000313" key="7">
    <source>
        <dbReference type="Proteomes" id="UP000245956"/>
    </source>
</evidence>
<evidence type="ECO:0000313" key="5">
    <source>
        <dbReference type="EMBL" id="KAK4089311.1"/>
    </source>
</evidence>
<dbReference type="PANTHER" id="PTHR12128">
    <property type="entry name" value="DIHYDRODIPICOLINATE SYNTHASE"/>
    <property type="match status" value="1"/>
</dbReference>
<feature type="binding site" evidence="4">
    <location>
        <position position="230"/>
    </location>
    <ligand>
        <name>pyruvate</name>
        <dbReference type="ChEBI" id="CHEBI:15361"/>
    </ligand>
</feature>
<gene>
    <name evidence="6" type="ORF">PCL_11866</name>
    <name evidence="5" type="ORF">Purlil1_6300</name>
</gene>
<evidence type="ECO:0008006" key="9">
    <source>
        <dbReference type="Google" id="ProtNLM"/>
    </source>
</evidence>
<dbReference type="Gene3D" id="3.20.20.70">
    <property type="entry name" value="Aldolase class I"/>
    <property type="match status" value="1"/>
</dbReference>
<comment type="caution">
    <text evidence="6">The sequence shown here is derived from an EMBL/GenBank/DDBJ whole genome shotgun (WGS) entry which is preliminary data.</text>
</comment>
<comment type="similarity">
    <text evidence="2">Belongs to the DapA family.</text>
</comment>
<name>A0A2U3EBA4_PURLI</name>
<evidence type="ECO:0000256" key="3">
    <source>
        <dbReference type="PIRSR" id="PIRSR001365-1"/>
    </source>
</evidence>
<dbReference type="SUPFAM" id="SSF51569">
    <property type="entry name" value="Aldolase"/>
    <property type="match status" value="1"/>
</dbReference>
<feature type="active site" description="Proton donor/acceptor" evidence="3">
    <location>
        <position position="150"/>
    </location>
</feature>
<dbReference type="Proteomes" id="UP000245956">
    <property type="component" value="Unassembled WGS sequence"/>
</dbReference>
<dbReference type="CDD" id="cd00408">
    <property type="entry name" value="DHDPS-like"/>
    <property type="match status" value="1"/>
</dbReference>
<dbReference type="PANTHER" id="PTHR12128:SF66">
    <property type="entry name" value="4-HYDROXY-2-OXOGLUTARATE ALDOLASE, MITOCHONDRIAL"/>
    <property type="match status" value="1"/>
</dbReference>
<dbReference type="InterPro" id="IPR002220">
    <property type="entry name" value="DapA-like"/>
</dbReference>
<dbReference type="InterPro" id="IPR013785">
    <property type="entry name" value="Aldolase_TIM"/>
</dbReference>
<keyword evidence="8" id="KW-1185">Reference proteome</keyword>
<reference evidence="6" key="1">
    <citation type="submission" date="2015-05" db="EMBL/GenBank/DDBJ databases">
        <authorList>
            <person name="Wang D.B."/>
            <person name="Wang M."/>
        </authorList>
    </citation>
    <scope>NUCLEOTIDE SEQUENCE</scope>
    <source>
        <strain evidence="6">36-1</strain>
    </source>
</reference>
<keyword evidence="1 2" id="KW-0456">Lyase</keyword>
<evidence type="ECO:0000256" key="1">
    <source>
        <dbReference type="ARBA" id="ARBA00023239"/>
    </source>
</evidence>
<proteinExistence type="inferred from homology"/>
<dbReference type="PIRSF" id="PIRSF001365">
    <property type="entry name" value="DHDPS"/>
    <property type="match status" value="1"/>
</dbReference>
<reference evidence="5 8" key="4">
    <citation type="journal article" date="2024" name="Microbiol. Resour. Announc.">
        <title>Genome annotations for the ascomycete fungi Trichoderma harzianum, Trichoderma aggressivum, and Purpureocillium lilacinum.</title>
        <authorList>
            <person name="Beijen E.P.W."/>
            <person name="Ohm R.A."/>
        </authorList>
    </citation>
    <scope>NUCLEOTIDE SEQUENCE [LARGE SCALE GENOMIC DNA]</scope>
    <source>
        <strain evidence="5 8">CBS 150709</strain>
    </source>
</reference>
<dbReference type="SMART" id="SM01130">
    <property type="entry name" value="DHDPS"/>
    <property type="match status" value="1"/>
</dbReference>